<geneLocation type="chloroplast" evidence="2"/>
<name>A0A896SR70_9FLOR</name>
<keyword evidence="2" id="KW-0150">Chloroplast</keyword>
<evidence type="ECO:0000313" key="2">
    <source>
        <dbReference type="EMBL" id="QSD57087.1"/>
    </source>
</evidence>
<dbReference type="GeneID" id="67279454"/>
<keyword evidence="1" id="KW-0812">Transmembrane</keyword>
<protein>
    <recommendedName>
        <fullName evidence="3">Reverse transcriptase N-terminal domain-containing protein</fullName>
    </recommendedName>
</protein>
<sequence>MIQKQIYEAAKKHKLNYVFNLQNYLINSNEAKLFSLMISLNKLSTYYVEFEGCNFMFNIANNLSFLHSIFNSQVLNHRTTKVVLEKTKQILICLSLEPNRKAKLKESVYKNFFISSSYIFLLRNNESSYTKNINTYKSIFINIVVSKARSCKYVTCLIKSWLYSGYFNIKSILYNKMKSKSFNNVLKNYFSVASILSSILSLDMFWFLFNITMKQSNLVIGRNNKLYSLENIKNFKYDNCYISYKNFNKFIIIFLYRYRYRFSKYKIINLLEYPSKIISNIREVYNKYFYNYKKFVTFYEMNLYNKCVNIFFFNWLKKKLNKNNNLFITIQKLNSNINVFTYYYNTYDYYKC</sequence>
<dbReference type="AlphaFoldDB" id="A0A896SR70"/>
<feature type="transmembrane region" description="Helical" evidence="1">
    <location>
        <begin position="189"/>
        <end position="209"/>
    </location>
</feature>
<reference evidence="2" key="1">
    <citation type="submission" date="2020-11" db="EMBL/GenBank/DDBJ databases">
        <authorList>
            <person name="Paiano M.O."/>
        </authorList>
    </citation>
    <scope>NUCLEOTIDE SEQUENCE</scope>
</reference>
<gene>
    <name evidence="2" type="primary">orf352</name>
</gene>
<evidence type="ECO:0000256" key="1">
    <source>
        <dbReference type="SAM" id="Phobius"/>
    </source>
</evidence>
<dbReference type="RefSeq" id="YP_010170946.1">
    <property type="nucleotide sequence ID" value="NC_057618.1"/>
</dbReference>
<keyword evidence="1" id="KW-1133">Transmembrane helix</keyword>
<organism evidence="2">
    <name type="scientific">Chondria tumulosa</name>
    <dbReference type="NCBI Taxonomy" id="2740715"/>
    <lineage>
        <taxon>Eukaryota</taxon>
        <taxon>Rhodophyta</taxon>
        <taxon>Florideophyceae</taxon>
        <taxon>Rhodymeniophycidae</taxon>
        <taxon>Ceramiales</taxon>
        <taxon>Rhodomelaceae</taxon>
        <taxon>Chondrieae</taxon>
        <taxon>Chondria</taxon>
    </lineage>
</organism>
<accession>A0A896SR70</accession>
<keyword evidence="1" id="KW-0472">Membrane</keyword>
<proteinExistence type="predicted"/>
<keyword evidence="2" id="KW-0934">Plastid</keyword>
<evidence type="ECO:0008006" key="3">
    <source>
        <dbReference type="Google" id="ProtNLM"/>
    </source>
</evidence>
<dbReference type="EMBL" id="MW309501">
    <property type="protein sequence ID" value="QSD57087.1"/>
    <property type="molecule type" value="Genomic_DNA"/>
</dbReference>